<feature type="chain" id="PRO_5016797578" evidence="2">
    <location>
        <begin position="24"/>
        <end position="120"/>
    </location>
</feature>
<dbReference type="Proteomes" id="UP000254124">
    <property type="component" value="Unassembled WGS sequence"/>
</dbReference>
<name>A0A379S0W8_SALER</name>
<evidence type="ECO:0000313" key="4">
    <source>
        <dbReference type="EMBL" id="SUG14301.1"/>
    </source>
</evidence>
<feature type="domain" description="ABC-type glycine betaine transport system substrate-binding" evidence="3">
    <location>
        <begin position="26"/>
        <end position="97"/>
    </location>
</feature>
<evidence type="ECO:0000256" key="1">
    <source>
        <dbReference type="SAM" id="MobiDB-lite"/>
    </source>
</evidence>
<evidence type="ECO:0000313" key="5">
    <source>
        <dbReference type="Proteomes" id="UP000254124"/>
    </source>
</evidence>
<dbReference type="GO" id="GO:0043190">
    <property type="term" value="C:ATP-binding cassette (ABC) transporter complex"/>
    <property type="evidence" value="ECO:0007669"/>
    <property type="project" value="InterPro"/>
</dbReference>
<evidence type="ECO:0000259" key="3">
    <source>
        <dbReference type="Pfam" id="PF04069"/>
    </source>
</evidence>
<organism evidence="4 5">
    <name type="scientific">Salmonella enterica subsp. arizonae</name>
    <dbReference type="NCBI Taxonomy" id="59203"/>
    <lineage>
        <taxon>Bacteria</taxon>
        <taxon>Pseudomonadati</taxon>
        <taxon>Pseudomonadota</taxon>
        <taxon>Gammaproteobacteria</taxon>
        <taxon>Enterobacterales</taxon>
        <taxon>Enterobacteriaceae</taxon>
        <taxon>Salmonella</taxon>
    </lineage>
</organism>
<dbReference type="GO" id="GO:0022857">
    <property type="term" value="F:transmembrane transporter activity"/>
    <property type="evidence" value="ECO:0007669"/>
    <property type="project" value="InterPro"/>
</dbReference>
<dbReference type="Gene3D" id="3.40.190.10">
    <property type="entry name" value="Periplasmic binding protein-like II"/>
    <property type="match status" value="1"/>
</dbReference>
<feature type="region of interest" description="Disordered" evidence="1">
    <location>
        <begin position="100"/>
        <end position="120"/>
    </location>
</feature>
<sequence>MTISKVWVSLLALLATVSLPLQAASPVTVGSKIDTEGALLGNIILQVLESHGIKTINKIQLGTTPVVRGAITAGELDIYPEYTGNGAFFLKMKTIRHGRTQSKALRKSKNWMRSRTSLSG</sequence>
<feature type="compositionally biased region" description="Basic residues" evidence="1">
    <location>
        <begin position="100"/>
        <end position="112"/>
    </location>
</feature>
<dbReference type="Pfam" id="PF04069">
    <property type="entry name" value="OpuAC"/>
    <property type="match status" value="1"/>
</dbReference>
<feature type="signal peptide" evidence="2">
    <location>
        <begin position="1"/>
        <end position="23"/>
    </location>
</feature>
<gene>
    <name evidence="4" type="ORF">NCTC7295_01917</name>
</gene>
<accession>A0A379S0W8</accession>
<dbReference type="SUPFAM" id="SSF53850">
    <property type="entry name" value="Periplasmic binding protein-like II"/>
    <property type="match status" value="1"/>
</dbReference>
<protein>
    <submittedName>
        <fullName evidence="4">Osmoprotectant ABC transporter binding proteinYehZ</fullName>
    </submittedName>
</protein>
<evidence type="ECO:0000256" key="2">
    <source>
        <dbReference type="SAM" id="SignalP"/>
    </source>
</evidence>
<proteinExistence type="predicted"/>
<reference evidence="4 5" key="1">
    <citation type="submission" date="2018-06" db="EMBL/GenBank/DDBJ databases">
        <authorList>
            <consortium name="Pathogen Informatics"/>
            <person name="Doyle S."/>
        </authorList>
    </citation>
    <scope>NUCLEOTIDE SEQUENCE [LARGE SCALE GENOMIC DNA]</scope>
    <source>
        <strain evidence="4 5">NCTC7295</strain>
    </source>
</reference>
<dbReference type="AlphaFoldDB" id="A0A379S0W8"/>
<dbReference type="InterPro" id="IPR007210">
    <property type="entry name" value="ABC_Gly_betaine_transp_sub-bd"/>
</dbReference>
<dbReference type="EMBL" id="UGWZ01000001">
    <property type="protein sequence ID" value="SUG14301.1"/>
    <property type="molecule type" value="Genomic_DNA"/>
</dbReference>
<keyword evidence="2" id="KW-0732">Signal</keyword>